<dbReference type="SUPFAM" id="SSF48179">
    <property type="entry name" value="6-phosphogluconate dehydrogenase C-terminal domain-like"/>
    <property type="match status" value="1"/>
</dbReference>
<dbReference type="Gene3D" id="1.10.3660.10">
    <property type="entry name" value="6-phosphogluconate dehydrogenase C-terminal like domain"/>
    <property type="match status" value="1"/>
</dbReference>
<evidence type="ECO:0000256" key="5">
    <source>
        <dbReference type="ARBA" id="ARBA00022498"/>
    </source>
</evidence>
<dbReference type="GO" id="GO:0008977">
    <property type="term" value="F:prephenate dehydrogenase (NAD+) activity"/>
    <property type="evidence" value="ECO:0007669"/>
    <property type="project" value="UniProtKB-EC"/>
</dbReference>
<keyword evidence="7" id="KW-0520">NAD</keyword>
<dbReference type="InterPro" id="IPR002912">
    <property type="entry name" value="ACT_dom"/>
</dbReference>
<dbReference type="Pfam" id="PF20463">
    <property type="entry name" value="PDH_C"/>
    <property type="match status" value="1"/>
</dbReference>
<dbReference type="Proteomes" id="UP000053326">
    <property type="component" value="Unassembled WGS sequence"/>
</dbReference>
<dbReference type="Gene3D" id="3.30.70.260">
    <property type="match status" value="1"/>
</dbReference>
<evidence type="ECO:0000256" key="3">
    <source>
        <dbReference type="ARBA" id="ARBA00012068"/>
    </source>
</evidence>
<evidence type="ECO:0000313" key="13">
    <source>
        <dbReference type="Proteomes" id="UP000053326"/>
    </source>
</evidence>
<dbReference type="PROSITE" id="PS51176">
    <property type="entry name" value="PDH_ADH"/>
    <property type="match status" value="1"/>
</dbReference>
<evidence type="ECO:0000256" key="6">
    <source>
        <dbReference type="ARBA" id="ARBA00023002"/>
    </source>
</evidence>
<dbReference type="PROSITE" id="PS51671">
    <property type="entry name" value="ACT"/>
    <property type="match status" value="1"/>
</dbReference>
<accession>A0A117LB08</accession>
<dbReference type="SUPFAM" id="SSF55021">
    <property type="entry name" value="ACT-like"/>
    <property type="match status" value="1"/>
</dbReference>
<protein>
    <recommendedName>
        <fullName evidence="4">Prephenate dehydrogenase</fullName>
        <ecNumber evidence="3">1.3.1.12</ecNumber>
    </recommendedName>
</protein>
<feature type="domain" description="ACT" evidence="11">
    <location>
        <begin position="292"/>
        <end position="361"/>
    </location>
</feature>
<dbReference type="GO" id="GO:0006571">
    <property type="term" value="P:tyrosine biosynthetic process"/>
    <property type="evidence" value="ECO:0007669"/>
    <property type="project" value="UniProtKB-UniPathway"/>
</dbReference>
<dbReference type="AlphaFoldDB" id="A0A117LB08"/>
<dbReference type="EC" id="1.3.1.12" evidence="3"/>
<evidence type="ECO:0000259" key="11">
    <source>
        <dbReference type="PROSITE" id="PS51671"/>
    </source>
</evidence>
<dbReference type="InterPro" id="IPR045865">
    <property type="entry name" value="ACT-like_dom_sf"/>
</dbReference>
<feature type="domain" description="Prephenate/arogenate dehydrogenase" evidence="10">
    <location>
        <begin position="2"/>
        <end position="287"/>
    </location>
</feature>
<gene>
    <name evidence="12" type="ORF">XD66_1495</name>
</gene>
<comment type="catalytic activity">
    <reaction evidence="9">
        <text>prephenate + NAD(+) = 3-(4-hydroxyphenyl)pyruvate + CO2 + NADH</text>
        <dbReference type="Rhea" id="RHEA:13869"/>
        <dbReference type="ChEBI" id="CHEBI:16526"/>
        <dbReference type="ChEBI" id="CHEBI:29934"/>
        <dbReference type="ChEBI" id="CHEBI:36242"/>
        <dbReference type="ChEBI" id="CHEBI:57540"/>
        <dbReference type="ChEBI" id="CHEBI:57945"/>
        <dbReference type="EC" id="1.3.1.12"/>
    </reaction>
</comment>
<keyword evidence="5" id="KW-0827">Tyrosine biosynthesis</keyword>
<dbReference type="UniPathway" id="UPA00122">
    <property type="reaction ID" value="UER00961"/>
</dbReference>
<comment type="similarity">
    <text evidence="2">Belongs to the prephenate/arogenate dehydrogenase family.</text>
</comment>
<evidence type="ECO:0000313" key="12">
    <source>
        <dbReference type="EMBL" id="KUK35796.1"/>
    </source>
</evidence>
<evidence type="ECO:0000256" key="8">
    <source>
        <dbReference type="ARBA" id="ARBA00023141"/>
    </source>
</evidence>
<dbReference type="InterPro" id="IPR046825">
    <property type="entry name" value="PDH_C"/>
</dbReference>
<proteinExistence type="inferred from homology"/>
<sequence>MKKVAIIGLGVIGGSLGMALGATGRYHVIGIDRDPEALRMAAETGAAAEVTGDACTGVRQADVVFLAVPVTAIMEMAEVIKDSLPPRAVVTDVGSTKRLVVETLEKYFSGRFVGGHPMTGSEIRGIRGADQYLFENAVYVLTPDSRTDTQALEMVRAVVEDTGARVLCVSPEEHDLMVAAVSHLPHLLAVSLMNLAAGVAAEHPETLTLAAGGFRDLTRIASSHSSMWRDVYATNRRNIVEVSRRLRSYLKTIEESLLREDFDAVVAEMQRARRERERIPLRTRGLLPAIYEVMVTIPDRPGSIAEVSTAIAAEGLNIVDIEIVRVREGDGGTLRVAFKKSEEADLAQRVLKERGFVARRR</sequence>
<keyword evidence="6" id="KW-0560">Oxidoreductase</keyword>
<organism evidence="12 13">
    <name type="scientific">Thermacetogenium phaeum</name>
    <dbReference type="NCBI Taxonomy" id="85874"/>
    <lineage>
        <taxon>Bacteria</taxon>
        <taxon>Bacillati</taxon>
        <taxon>Bacillota</taxon>
        <taxon>Clostridia</taxon>
        <taxon>Thermoanaerobacterales</taxon>
        <taxon>Thermoanaerobacteraceae</taxon>
        <taxon>Thermacetogenium</taxon>
    </lineage>
</organism>
<keyword evidence="8" id="KW-0028">Amino-acid biosynthesis</keyword>
<dbReference type="Pfam" id="PF01842">
    <property type="entry name" value="ACT"/>
    <property type="match status" value="1"/>
</dbReference>
<dbReference type="InterPro" id="IPR003099">
    <property type="entry name" value="Prephen_DH"/>
</dbReference>
<evidence type="ECO:0000256" key="7">
    <source>
        <dbReference type="ARBA" id="ARBA00023027"/>
    </source>
</evidence>
<evidence type="ECO:0000256" key="1">
    <source>
        <dbReference type="ARBA" id="ARBA00005067"/>
    </source>
</evidence>
<dbReference type="FunFam" id="3.40.50.720:FF:000208">
    <property type="entry name" value="Prephenate dehydrogenase"/>
    <property type="match status" value="1"/>
</dbReference>
<dbReference type="InterPro" id="IPR046826">
    <property type="entry name" value="PDH_N"/>
</dbReference>
<dbReference type="InterPro" id="IPR036291">
    <property type="entry name" value="NAD(P)-bd_dom_sf"/>
</dbReference>
<dbReference type="InterPro" id="IPR050812">
    <property type="entry name" value="Preph/Arog_dehydrog"/>
</dbReference>
<reference evidence="13" key="1">
    <citation type="journal article" date="2015" name="MBio">
        <title>Genome-Resolved Metagenomic Analysis Reveals Roles for Candidate Phyla and Other Microbial Community Members in Biogeochemical Transformations in Oil Reservoirs.</title>
        <authorList>
            <person name="Hu P."/>
            <person name="Tom L."/>
            <person name="Singh A."/>
            <person name="Thomas B.C."/>
            <person name="Baker B.J."/>
            <person name="Piceno Y.M."/>
            <person name="Andersen G.L."/>
            <person name="Banfield J.F."/>
        </authorList>
    </citation>
    <scope>NUCLEOTIDE SEQUENCE [LARGE SCALE GENOMIC DNA]</scope>
</reference>
<dbReference type="OMA" id="MWRDICL"/>
<dbReference type="GO" id="GO:0004665">
    <property type="term" value="F:prephenate dehydrogenase (NADP+) activity"/>
    <property type="evidence" value="ECO:0007669"/>
    <property type="project" value="InterPro"/>
</dbReference>
<dbReference type="SUPFAM" id="SSF51735">
    <property type="entry name" value="NAD(P)-binding Rossmann-fold domains"/>
    <property type="match status" value="1"/>
</dbReference>
<evidence type="ECO:0000259" key="10">
    <source>
        <dbReference type="PROSITE" id="PS51176"/>
    </source>
</evidence>
<comment type="caution">
    <text evidence="12">The sequence shown here is derived from an EMBL/GenBank/DDBJ whole genome shotgun (WGS) entry which is preliminary data.</text>
</comment>
<name>A0A117LB08_9THEO</name>
<dbReference type="InterPro" id="IPR008927">
    <property type="entry name" value="6-PGluconate_DH-like_C_sf"/>
</dbReference>
<evidence type="ECO:0000256" key="4">
    <source>
        <dbReference type="ARBA" id="ARBA00016891"/>
    </source>
</evidence>
<evidence type="ECO:0000256" key="2">
    <source>
        <dbReference type="ARBA" id="ARBA00007964"/>
    </source>
</evidence>
<dbReference type="Pfam" id="PF02153">
    <property type="entry name" value="PDH_N"/>
    <property type="match status" value="1"/>
</dbReference>
<dbReference type="EMBL" id="LGFO01000252">
    <property type="protein sequence ID" value="KUK35796.1"/>
    <property type="molecule type" value="Genomic_DNA"/>
</dbReference>
<dbReference type="Gene3D" id="3.40.50.720">
    <property type="entry name" value="NAD(P)-binding Rossmann-like Domain"/>
    <property type="match status" value="1"/>
</dbReference>
<evidence type="ECO:0000256" key="9">
    <source>
        <dbReference type="ARBA" id="ARBA00049260"/>
    </source>
</evidence>
<comment type="pathway">
    <text evidence="1">Amino-acid biosynthesis; L-tyrosine biosynthesis; (4-hydroxyphenyl)pyruvate from prephenate (NAD(+) route): step 1/1.</text>
</comment>
<dbReference type="PANTHER" id="PTHR21363:SF0">
    <property type="entry name" value="PREPHENATE DEHYDROGENASE [NADP(+)]"/>
    <property type="match status" value="1"/>
</dbReference>
<dbReference type="PANTHER" id="PTHR21363">
    <property type="entry name" value="PREPHENATE DEHYDROGENASE"/>
    <property type="match status" value="1"/>
</dbReference>
<dbReference type="GO" id="GO:0070403">
    <property type="term" value="F:NAD+ binding"/>
    <property type="evidence" value="ECO:0007669"/>
    <property type="project" value="InterPro"/>
</dbReference>
<keyword evidence="8" id="KW-0057">Aromatic amino acid biosynthesis</keyword>